<evidence type="ECO:0000313" key="1">
    <source>
        <dbReference type="EMBL" id="MEM5532992.1"/>
    </source>
</evidence>
<reference evidence="1 2" key="1">
    <citation type="submission" date="2024-03" db="EMBL/GenBank/DDBJ databases">
        <title>Community enrichment and isolation of bacterial strains for fucoidan degradation.</title>
        <authorList>
            <person name="Sichert A."/>
        </authorList>
    </citation>
    <scope>NUCLEOTIDE SEQUENCE [LARGE SCALE GENOMIC DNA]</scope>
    <source>
        <strain evidence="1 2">AS26</strain>
    </source>
</reference>
<dbReference type="EMBL" id="JBBMQX010000007">
    <property type="protein sequence ID" value="MEM5532992.1"/>
    <property type="molecule type" value="Genomic_DNA"/>
</dbReference>
<dbReference type="Proteomes" id="UP001457661">
    <property type="component" value="Unassembled WGS sequence"/>
</dbReference>
<proteinExistence type="predicted"/>
<comment type="caution">
    <text evidence="1">The sequence shown here is derived from an EMBL/GenBank/DDBJ whole genome shotgun (WGS) entry which is preliminary data.</text>
</comment>
<gene>
    <name evidence="1" type="ORF">WNY57_11170</name>
</gene>
<sequence>MRRYLNKYFMAVYFFKAQCALNPFVNKPYYELCSSRHQAVRLQVNLATVLNFAAGL</sequence>
<organism evidence="1 2">
    <name type="scientific">Pseudoalteromonas arctica</name>
    <dbReference type="NCBI Taxonomy" id="394751"/>
    <lineage>
        <taxon>Bacteria</taxon>
        <taxon>Pseudomonadati</taxon>
        <taxon>Pseudomonadota</taxon>
        <taxon>Gammaproteobacteria</taxon>
        <taxon>Alteromonadales</taxon>
        <taxon>Pseudoalteromonadaceae</taxon>
        <taxon>Pseudoalteromonas</taxon>
    </lineage>
</organism>
<dbReference type="RefSeq" id="WP_342879753.1">
    <property type="nucleotide sequence ID" value="NZ_JBBMQX010000007.1"/>
</dbReference>
<name>A0ABU9TIA5_9GAMM</name>
<evidence type="ECO:0008006" key="3">
    <source>
        <dbReference type="Google" id="ProtNLM"/>
    </source>
</evidence>
<keyword evidence="2" id="KW-1185">Reference proteome</keyword>
<evidence type="ECO:0000313" key="2">
    <source>
        <dbReference type="Proteomes" id="UP001457661"/>
    </source>
</evidence>
<accession>A0ABU9TIA5</accession>
<protein>
    <recommendedName>
        <fullName evidence="3">Orphan protein</fullName>
    </recommendedName>
</protein>